<dbReference type="KEGG" id="bor:COCMIDRAFT_4194"/>
<name>W6Z4V2_COCMI</name>
<dbReference type="AlphaFoldDB" id="W6Z4V2"/>
<reference evidence="3 4" key="1">
    <citation type="journal article" date="2013" name="PLoS Genet.">
        <title>Comparative genome structure, secondary metabolite, and effector coding capacity across Cochliobolus pathogens.</title>
        <authorList>
            <person name="Condon B.J."/>
            <person name="Leng Y."/>
            <person name="Wu D."/>
            <person name="Bushley K.E."/>
            <person name="Ohm R.A."/>
            <person name="Otillar R."/>
            <person name="Martin J."/>
            <person name="Schackwitz W."/>
            <person name="Grimwood J."/>
            <person name="MohdZainudin N."/>
            <person name="Xue C."/>
            <person name="Wang R."/>
            <person name="Manning V.A."/>
            <person name="Dhillon B."/>
            <person name="Tu Z.J."/>
            <person name="Steffenson B.J."/>
            <person name="Salamov A."/>
            <person name="Sun H."/>
            <person name="Lowry S."/>
            <person name="LaButti K."/>
            <person name="Han J."/>
            <person name="Copeland A."/>
            <person name="Lindquist E."/>
            <person name="Barry K."/>
            <person name="Schmutz J."/>
            <person name="Baker S.E."/>
            <person name="Ciuffetti L.M."/>
            <person name="Grigoriev I.V."/>
            <person name="Zhong S."/>
            <person name="Turgeon B.G."/>
        </authorList>
    </citation>
    <scope>NUCLEOTIDE SEQUENCE [LARGE SCALE GENOMIC DNA]</scope>
    <source>
        <strain evidence="3 4">ATCC 44560</strain>
    </source>
</reference>
<proteinExistence type="predicted"/>
<dbReference type="EMBL" id="KI963961">
    <property type="protein sequence ID" value="EUC46772.1"/>
    <property type="molecule type" value="Genomic_DNA"/>
</dbReference>
<evidence type="ECO:0000313" key="4">
    <source>
        <dbReference type="Proteomes" id="UP000054032"/>
    </source>
</evidence>
<accession>W6Z4V2</accession>
<dbReference type="Proteomes" id="UP000054032">
    <property type="component" value="Unassembled WGS sequence"/>
</dbReference>
<feature type="transmembrane region" description="Helical" evidence="2">
    <location>
        <begin position="278"/>
        <end position="298"/>
    </location>
</feature>
<dbReference type="HOGENOM" id="CLU_645550_0_0_1"/>
<organism evidence="3 4">
    <name type="scientific">Bipolaris oryzae ATCC 44560</name>
    <dbReference type="NCBI Taxonomy" id="930090"/>
    <lineage>
        <taxon>Eukaryota</taxon>
        <taxon>Fungi</taxon>
        <taxon>Dikarya</taxon>
        <taxon>Ascomycota</taxon>
        <taxon>Pezizomycotina</taxon>
        <taxon>Dothideomycetes</taxon>
        <taxon>Pleosporomycetidae</taxon>
        <taxon>Pleosporales</taxon>
        <taxon>Pleosporineae</taxon>
        <taxon>Pleosporaceae</taxon>
        <taxon>Bipolaris</taxon>
    </lineage>
</organism>
<keyword evidence="2" id="KW-0472">Membrane</keyword>
<gene>
    <name evidence="3" type="ORF">COCMIDRAFT_4194</name>
</gene>
<dbReference type="OrthoDB" id="3688622at2759"/>
<evidence type="ECO:0000313" key="3">
    <source>
        <dbReference type="EMBL" id="EUC46772.1"/>
    </source>
</evidence>
<feature type="compositionally biased region" description="Low complexity" evidence="1">
    <location>
        <begin position="389"/>
        <end position="402"/>
    </location>
</feature>
<keyword evidence="2" id="KW-0812">Transmembrane</keyword>
<protein>
    <submittedName>
        <fullName evidence="3">Uncharacterized protein</fullName>
    </submittedName>
</protein>
<dbReference type="RefSeq" id="XP_007686684.1">
    <property type="nucleotide sequence ID" value="XM_007688494.1"/>
</dbReference>
<dbReference type="GeneID" id="19124159"/>
<sequence length="418" mass="45932">MSADLPSFWFPPPGPALPPLPESTLELKPPEDDPRLNGTIEYVEYLHWYMYNILQNEENYLNGNFSWNESNIHMGDVIVPVSKAPERNIYGTEYDWVRGWEMWCFRCPSTVAPEEPERDPITGYPFCGESILSMEPLRFFSTMKKEPELEVPVSTVPGADSVMACVIEQQVNPEWFRVSSTAPQLGPIITKPFIVSRSLRDSDSGARYRYDEAFPWGVLDDAQATPSPSSYPSYPTSTPTSTTDFWDWYDSYTPTSVSNPSVNPAAFTSNSKDNAPSAGLIIGVLVPVALIIGIIACFGKRARAKQQKTTAASAPPVNMNPTADAHRQAAFAAPATATVQGDGDDMPPPAYHKVISNVERMDIERRMHAEGTTPAGWPPTYTDTQHAESTVVSPPDPVASVPGTSRAPYPALPSSPTR</sequence>
<evidence type="ECO:0000256" key="2">
    <source>
        <dbReference type="SAM" id="Phobius"/>
    </source>
</evidence>
<keyword evidence="4" id="KW-1185">Reference proteome</keyword>
<evidence type="ECO:0000256" key="1">
    <source>
        <dbReference type="SAM" id="MobiDB-lite"/>
    </source>
</evidence>
<feature type="region of interest" description="Disordered" evidence="1">
    <location>
        <begin position="370"/>
        <end position="418"/>
    </location>
</feature>
<keyword evidence="2" id="KW-1133">Transmembrane helix</keyword>